<dbReference type="InterPro" id="IPR001650">
    <property type="entry name" value="Helicase_C-like"/>
</dbReference>
<evidence type="ECO:0000259" key="5">
    <source>
        <dbReference type="PROSITE" id="PS51192"/>
    </source>
</evidence>
<dbReference type="PROSITE" id="PS51194">
    <property type="entry name" value="HELICASE_CTER"/>
    <property type="match status" value="1"/>
</dbReference>
<dbReference type="PROSITE" id="PS51192">
    <property type="entry name" value="HELICASE_ATP_BIND_1"/>
    <property type="match status" value="1"/>
</dbReference>
<accession>A0AA40C349</accession>
<dbReference type="Pfam" id="PF00176">
    <property type="entry name" value="SNF2-rel_dom"/>
    <property type="match status" value="1"/>
</dbReference>
<dbReference type="InterPro" id="IPR000330">
    <property type="entry name" value="SNF2_N"/>
</dbReference>
<dbReference type="SUPFAM" id="SSF52540">
    <property type="entry name" value="P-loop containing nucleoside triphosphate hydrolases"/>
    <property type="match status" value="2"/>
</dbReference>
<evidence type="ECO:0000256" key="4">
    <source>
        <dbReference type="SAM" id="MobiDB-lite"/>
    </source>
</evidence>
<dbReference type="CDD" id="cd18793">
    <property type="entry name" value="SF2_C_SNF"/>
    <property type="match status" value="1"/>
</dbReference>
<dbReference type="EMBL" id="JAULSU010000003">
    <property type="protein sequence ID" value="KAK0622598.1"/>
    <property type="molecule type" value="Genomic_DNA"/>
</dbReference>
<evidence type="ECO:0000256" key="3">
    <source>
        <dbReference type="ARBA" id="ARBA00022840"/>
    </source>
</evidence>
<feature type="domain" description="Helicase C-terminal" evidence="6">
    <location>
        <begin position="644"/>
        <end position="796"/>
    </location>
</feature>
<dbReference type="InterPro" id="IPR050628">
    <property type="entry name" value="SNF2_RAD54_helicase_TF"/>
</dbReference>
<organism evidence="7 8">
    <name type="scientific">Immersiella caudata</name>
    <dbReference type="NCBI Taxonomy" id="314043"/>
    <lineage>
        <taxon>Eukaryota</taxon>
        <taxon>Fungi</taxon>
        <taxon>Dikarya</taxon>
        <taxon>Ascomycota</taxon>
        <taxon>Pezizomycotina</taxon>
        <taxon>Sordariomycetes</taxon>
        <taxon>Sordariomycetidae</taxon>
        <taxon>Sordariales</taxon>
        <taxon>Lasiosphaeriaceae</taxon>
        <taxon>Immersiella</taxon>
    </lineage>
</organism>
<evidence type="ECO:0000256" key="2">
    <source>
        <dbReference type="ARBA" id="ARBA00022801"/>
    </source>
</evidence>
<name>A0AA40C349_9PEZI</name>
<dbReference type="GO" id="GO:0016787">
    <property type="term" value="F:hydrolase activity"/>
    <property type="evidence" value="ECO:0007669"/>
    <property type="project" value="UniProtKB-KW"/>
</dbReference>
<evidence type="ECO:0000313" key="8">
    <source>
        <dbReference type="Proteomes" id="UP001175000"/>
    </source>
</evidence>
<keyword evidence="2" id="KW-0378">Hydrolase</keyword>
<dbReference type="SMART" id="SM00487">
    <property type="entry name" value="DEXDc"/>
    <property type="match status" value="1"/>
</dbReference>
<evidence type="ECO:0000313" key="7">
    <source>
        <dbReference type="EMBL" id="KAK0622598.1"/>
    </source>
</evidence>
<dbReference type="AlphaFoldDB" id="A0AA40C349"/>
<dbReference type="Pfam" id="PF00271">
    <property type="entry name" value="Helicase_C"/>
    <property type="match status" value="1"/>
</dbReference>
<dbReference type="GO" id="GO:0005524">
    <property type="term" value="F:ATP binding"/>
    <property type="evidence" value="ECO:0007669"/>
    <property type="project" value="UniProtKB-KW"/>
</dbReference>
<gene>
    <name evidence="7" type="ORF">B0T14DRAFT_150531</name>
</gene>
<dbReference type="InterPro" id="IPR049730">
    <property type="entry name" value="SNF2/RAD54-like_C"/>
</dbReference>
<dbReference type="SMART" id="SM00490">
    <property type="entry name" value="HELICc"/>
    <property type="match status" value="1"/>
</dbReference>
<evidence type="ECO:0000256" key="1">
    <source>
        <dbReference type="ARBA" id="ARBA00022741"/>
    </source>
</evidence>
<keyword evidence="8" id="KW-1185">Reference proteome</keyword>
<keyword evidence="1" id="KW-0547">Nucleotide-binding</keyword>
<dbReference type="PANTHER" id="PTHR45626">
    <property type="entry name" value="TRANSCRIPTION TERMINATION FACTOR 2-RELATED"/>
    <property type="match status" value="1"/>
</dbReference>
<keyword evidence="3" id="KW-0067">ATP-binding</keyword>
<dbReference type="InterPro" id="IPR038718">
    <property type="entry name" value="SNF2-like_sf"/>
</dbReference>
<dbReference type="InterPro" id="IPR027417">
    <property type="entry name" value="P-loop_NTPase"/>
</dbReference>
<protein>
    <submittedName>
        <fullName evidence="7">SNF2 family N-terminal domain-containing protein</fullName>
    </submittedName>
</protein>
<dbReference type="Gene3D" id="3.40.50.300">
    <property type="entry name" value="P-loop containing nucleotide triphosphate hydrolases"/>
    <property type="match status" value="1"/>
</dbReference>
<comment type="caution">
    <text evidence="7">The sequence shown here is derived from an EMBL/GenBank/DDBJ whole genome shotgun (WGS) entry which is preliminary data.</text>
</comment>
<dbReference type="GO" id="GO:0008094">
    <property type="term" value="F:ATP-dependent activity, acting on DNA"/>
    <property type="evidence" value="ECO:0007669"/>
    <property type="project" value="TreeGrafter"/>
</dbReference>
<dbReference type="InterPro" id="IPR014001">
    <property type="entry name" value="Helicase_ATP-bd"/>
</dbReference>
<dbReference type="GO" id="GO:0005634">
    <property type="term" value="C:nucleus"/>
    <property type="evidence" value="ECO:0007669"/>
    <property type="project" value="TreeGrafter"/>
</dbReference>
<dbReference type="GO" id="GO:0006281">
    <property type="term" value="P:DNA repair"/>
    <property type="evidence" value="ECO:0007669"/>
    <property type="project" value="TreeGrafter"/>
</dbReference>
<dbReference type="Gene3D" id="3.40.50.10810">
    <property type="entry name" value="Tandem AAA-ATPase domain"/>
    <property type="match status" value="1"/>
</dbReference>
<sequence length="813" mass="91829">MEPQRPRKRRRSSEAGDIQCHSFLPPAASHWGAEIPRPGTWDEQPESSQNKSIEACIGADLVCFGMVGERLFLLCQDISEFFESNEMFIQDPENCDRRVRYCNPHRLSSADPHNLQWTCDLNPGDLTFDMKDASAGPDILDFLDSQADLTETPQPPAIETLLKRHQKQALTFMLQREKGWTFDENTLDLWDVIDTGRGRFFINRISGAHQNEEPKQFYGGIVADPMGFGKTLTTIALVATDVCGPQDPFSDLNDLFDNHDTDLEMADPSFQTLIVVPPPLLDTWEEQLAEHVIPDGLTWMRYHGKGRTSQSLDFTRSNIVLTTYHTIAADWKSKGSSQDSVLFSARWRRLVLDEAHVIRNSNSQMARSIHELDAKCRWAVTGTPLQNRLKDFSALLKFLQVDPYCDQKSFDRDISHLWKTEQADEARKRLQRLSRCLLLRRPQGTVKLPPRKDLQCEVIFSPEERQLHESIRHRAIEQINAANGQSEEAAGSSTYMNVLQQIEAMRMVCNLGLHYSSRHNLSIGGASISSGSTQCHWTATAQRMFNLRRNISPVQCSVCTLSLETMERLLADSEEEEKPSLFSQCLQFMCSDCLQTAKDRCHCGHTPRCVVAPVSVTMNDLEPSLVAHHRLDPSPGTLYALPTKITALVAQLKRVPMDEKSIVFSTWRMSLDVVEAGLRQAGIQCLRYDGKVPQKERHGVVTRFREDPSVRVLLLTLACGAVGLTLTVASRAYLLEPHWNPTLEDQALARIHRMGQKREVTTVRFYVRDTFEKRVLELQGLKKKLAGLVSAPHDGGTQGELNMSSLEGLRALL</sequence>
<feature type="domain" description="Helicase ATP-binding" evidence="5">
    <location>
        <begin position="211"/>
        <end position="402"/>
    </location>
</feature>
<proteinExistence type="predicted"/>
<feature type="region of interest" description="Disordered" evidence="4">
    <location>
        <begin position="28"/>
        <end position="47"/>
    </location>
</feature>
<reference evidence="7" key="1">
    <citation type="submission" date="2023-06" db="EMBL/GenBank/DDBJ databases">
        <title>Genome-scale phylogeny and comparative genomics of the fungal order Sordariales.</title>
        <authorList>
            <consortium name="Lawrence Berkeley National Laboratory"/>
            <person name="Hensen N."/>
            <person name="Bonometti L."/>
            <person name="Westerberg I."/>
            <person name="Brannstrom I.O."/>
            <person name="Guillou S."/>
            <person name="Cros-Aarteil S."/>
            <person name="Calhoun S."/>
            <person name="Haridas S."/>
            <person name="Kuo A."/>
            <person name="Mondo S."/>
            <person name="Pangilinan J."/>
            <person name="Riley R."/>
            <person name="Labutti K."/>
            <person name="Andreopoulos B."/>
            <person name="Lipzen A."/>
            <person name="Chen C."/>
            <person name="Yanf M."/>
            <person name="Daum C."/>
            <person name="Ng V."/>
            <person name="Clum A."/>
            <person name="Steindorff A."/>
            <person name="Ohm R."/>
            <person name="Martin F."/>
            <person name="Silar P."/>
            <person name="Natvig D."/>
            <person name="Lalanne C."/>
            <person name="Gautier V."/>
            <person name="Ament-Velasquez S.L."/>
            <person name="Kruys A."/>
            <person name="Hutchinson M.I."/>
            <person name="Powell A.J."/>
            <person name="Barry K."/>
            <person name="Miller A.N."/>
            <person name="Grigoriev I.V."/>
            <person name="Debuchy R."/>
            <person name="Gladieux P."/>
            <person name="Thoren M.H."/>
            <person name="Johannesson H."/>
        </authorList>
    </citation>
    <scope>NUCLEOTIDE SEQUENCE</scope>
    <source>
        <strain evidence="7">CBS 606.72</strain>
    </source>
</reference>
<evidence type="ECO:0000259" key="6">
    <source>
        <dbReference type="PROSITE" id="PS51194"/>
    </source>
</evidence>
<dbReference type="CDD" id="cd18008">
    <property type="entry name" value="DEXDc_SHPRH-like"/>
    <property type="match status" value="1"/>
</dbReference>
<dbReference type="PANTHER" id="PTHR45626:SF22">
    <property type="entry name" value="DNA REPAIR PROTEIN RAD5"/>
    <property type="match status" value="1"/>
</dbReference>
<dbReference type="Proteomes" id="UP001175000">
    <property type="component" value="Unassembled WGS sequence"/>
</dbReference>